<feature type="transmembrane region" description="Helical" evidence="2">
    <location>
        <begin position="200"/>
        <end position="217"/>
    </location>
</feature>
<proteinExistence type="predicted"/>
<dbReference type="SUPFAM" id="SSF48452">
    <property type="entry name" value="TPR-like"/>
    <property type="match status" value="1"/>
</dbReference>
<feature type="transmembrane region" description="Helical" evidence="2">
    <location>
        <begin position="12"/>
        <end position="33"/>
    </location>
</feature>
<keyword evidence="2" id="KW-0472">Membrane</keyword>
<keyword evidence="1" id="KW-0802">TPR repeat</keyword>
<feature type="transmembrane region" description="Helical" evidence="2">
    <location>
        <begin position="411"/>
        <end position="432"/>
    </location>
</feature>
<feature type="repeat" description="TPR" evidence="1">
    <location>
        <begin position="669"/>
        <end position="702"/>
    </location>
</feature>
<keyword evidence="2" id="KW-0812">Transmembrane</keyword>
<feature type="transmembrane region" description="Helical" evidence="2">
    <location>
        <begin position="347"/>
        <end position="374"/>
    </location>
</feature>
<evidence type="ECO:0000256" key="1">
    <source>
        <dbReference type="PROSITE-ProRule" id="PRU00339"/>
    </source>
</evidence>
<dbReference type="SMART" id="SM00028">
    <property type="entry name" value="TPR"/>
    <property type="match status" value="4"/>
</dbReference>
<gene>
    <name evidence="3" type="ORF">A3A40_00520</name>
</gene>
<dbReference type="EMBL" id="MFMA01000011">
    <property type="protein sequence ID" value="OGG74061.1"/>
    <property type="molecule type" value="Genomic_DNA"/>
</dbReference>
<feature type="transmembrane region" description="Helical" evidence="2">
    <location>
        <begin position="104"/>
        <end position="123"/>
    </location>
</feature>
<dbReference type="Gene3D" id="1.25.40.10">
    <property type="entry name" value="Tetratricopeptide repeat domain"/>
    <property type="match status" value="1"/>
</dbReference>
<dbReference type="STRING" id="1798513.A3A40_00520"/>
<dbReference type="InterPro" id="IPR019734">
    <property type="entry name" value="TPR_rpt"/>
</dbReference>
<feature type="repeat" description="TPR" evidence="1">
    <location>
        <begin position="703"/>
        <end position="736"/>
    </location>
</feature>
<name>A0A1F6EK87_9BACT</name>
<dbReference type="Pfam" id="PF13174">
    <property type="entry name" value="TPR_6"/>
    <property type="match status" value="1"/>
</dbReference>
<feature type="transmembrane region" description="Helical" evidence="2">
    <location>
        <begin position="135"/>
        <end position="153"/>
    </location>
</feature>
<reference evidence="3 4" key="1">
    <citation type="journal article" date="2016" name="Nat. Commun.">
        <title>Thousands of microbial genomes shed light on interconnected biogeochemical processes in an aquifer system.</title>
        <authorList>
            <person name="Anantharaman K."/>
            <person name="Brown C.T."/>
            <person name="Hug L.A."/>
            <person name="Sharon I."/>
            <person name="Castelle C.J."/>
            <person name="Probst A.J."/>
            <person name="Thomas B.C."/>
            <person name="Singh A."/>
            <person name="Wilkins M.J."/>
            <person name="Karaoz U."/>
            <person name="Brodie E.L."/>
            <person name="Williams K.H."/>
            <person name="Hubbard S.S."/>
            <person name="Banfield J.F."/>
        </authorList>
    </citation>
    <scope>NUCLEOTIDE SEQUENCE [LARGE SCALE GENOMIC DNA]</scope>
</reference>
<feature type="transmembrane region" description="Helical" evidence="2">
    <location>
        <begin position="39"/>
        <end position="58"/>
    </location>
</feature>
<dbReference type="PANTHER" id="PTHR37422">
    <property type="entry name" value="TEICHURONIC ACID BIOSYNTHESIS PROTEIN TUAE"/>
    <property type="match status" value="1"/>
</dbReference>
<dbReference type="InterPro" id="IPR051533">
    <property type="entry name" value="WaaL-like"/>
</dbReference>
<dbReference type="PANTHER" id="PTHR37422:SF23">
    <property type="entry name" value="TEICHURONIC ACID BIOSYNTHESIS PROTEIN TUAE"/>
    <property type="match status" value="1"/>
</dbReference>
<dbReference type="InterPro" id="IPR011990">
    <property type="entry name" value="TPR-like_helical_dom_sf"/>
</dbReference>
<sequence length="757" mass="81574">MQSLARSEALARWAVFLLFALLPFFFVPVPWVSVAQAKIILSTVLAVVALLAWIAASLKGSQLRVARSPLLIAAALIPIAYLVSALAAGATWESFVGQETSQDTVMGSIVWYILLFVSAAVLSSGYGRASQALRLLLSGCSIALLVQVVHLAFPSFTFGGALPIASSSIVGSWHDLGIFLGLMTFISVALVGTRVAEGRWRYVAVLNACVATALLVIANYPDVWVGLFLLCIFYVLFLYKTRAPGSGILQLRGMKVWLLFAALAIALYFGGSTLYAVLPARLQVEQVEVRPSWRGTFDIGHKVFAEPSRAFFGSGPSTFSREWGLYKPLSINTTQFWNVDFYHGIGFIPTSIVTMGIVGLLAWGAVCAGLLWSLWRWFRVVSADSVVHTIIVGSAVYLTAFHLLYVPGPLISFLTFLVFGALVAQGLHAGIVREWVVPLSWGSWIGRGAAGAVTLLGLLVLFAGVQSSRAILSDLFVNRAVTEYNRTQDPKAASRSIALAVTVLPNNDRAHRAGVELGLLQLSKMISDGANSEEARAQLQATLNSTIQHGLAAVSIESRNYQNWLTLARLYGELAGVGVEGAETSARDAYAKVLENNPTNPLPYLGLAQLDIAGGKEAEARKNLESAIQIKPDLASAHFLLSQIHARANEMAKAEEHAIAVVQLAADDPLGWYNLGTVFYAQENNENAALALERAVTLQNNYANALFLLGLSYYKLDRRNDALSAFKLVAELSPGDASLAGMISKLEGGQDLDLLSQ</sequence>
<feature type="transmembrane region" description="Helical" evidence="2">
    <location>
        <begin position="223"/>
        <end position="240"/>
    </location>
</feature>
<feature type="transmembrane region" description="Helical" evidence="2">
    <location>
        <begin position="173"/>
        <end position="193"/>
    </location>
</feature>
<evidence type="ECO:0000313" key="4">
    <source>
        <dbReference type="Proteomes" id="UP000178427"/>
    </source>
</evidence>
<organism evidence="3 4">
    <name type="scientific">Candidatus Kaiserbacteria bacterium RIFCSPLOWO2_01_FULL_54_20</name>
    <dbReference type="NCBI Taxonomy" id="1798513"/>
    <lineage>
        <taxon>Bacteria</taxon>
        <taxon>Candidatus Kaiseribacteriota</taxon>
    </lineage>
</organism>
<feature type="transmembrane region" description="Helical" evidence="2">
    <location>
        <begin position="444"/>
        <end position="465"/>
    </location>
</feature>
<dbReference type="Pfam" id="PF13181">
    <property type="entry name" value="TPR_8"/>
    <property type="match status" value="1"/>
</dbReference>
<dbReference type="AlphaFoldDB" id="A0A1F6EK87"/>
<evidence type="ECO:0000313" key="3">
    <source>
        <dbReference type="EMBL" id="OGG74061.1"/>
    </source>
</evidence>
<comment type="caution">
    <text evidence="3">The sequence shown here is derived from an EMBL/GenBank/DDBJ whole genome shotgun (WGS) entry which is preliminary data.</text>
</comment>
<protein>
    <submittedName>
        <fullName evidence="3">Uncharacterized protein</fullName>
    </submittedName>
</protein>
<dbReference type="Proteomes" id="UP000178427">
    <property type="component" value="Unassembled WGS sequence"/>
</dbReference>
<accession>A0A1F6EK87</accession>
<evidence type="ECO:0000256" key="2">
    <source>
        <dbReference type="SAM" id="Phobius"/>
    </source>
</evidence>
<feature type="transmembrane region" description="Helical" evidence="2">
    <location>
        <begin position="256"/>
        <end position="278"/>
    </location>
</feature>
<feature type="transmembrane region" description="Helical" evidence="2">
    <location>
        <begin position="386"/>
        <end position="405"/>
    </location>
</feature>
<feature type="transmembrane region" description="Helical" evidence="2">
    <location>
        <begin position="70"/>
        <end position="92"/>
    </location>
</feature>
<keyword evidence="2" id="KW-1133">Transmembrane helix</keyword>
<dbReference type="PROSITE" id="PS50005">
    <property type="entry name" value="TPR"/>
    <property type="match status" value="2"/>
</dbReference>